<dbReference type="RefSeq" id="WP_055100748.1">
    <property type="nucleotide sequence ID" value="NZ_CBDDTQ010000001.1"/>
</dbReference>
<dbReference type="KEGG" id="axe:P40_08715"/>
<dbReference type="Proteomes" id="UP001107961">
    <property type="component" value="Unassembled WGS sequence"/>
</dbReference>
<dbReference type="EMBL" id="JAJVKT010000003">
    <property type="protein sequence ID" value="MCE7507767.1"/>
    <property type="molecule type" value="Genomic_DNA"/>
</dbReference>
<keyword evidence="2" id="KW-1185">Reference proteome</keyword>
<dbReference type="GeneID" id="94686512"/>
<evidence type="ECO:0000313" key="2">
    <source>
        <dbReference type="Proteomes" id="UP001107961"/>
    </source>
</evidence>
<gene>
    <name evidence="1" type="ORF">LZG35_03905</name>
</gene>
<proteinExistence type="predicted"/>
<dbReference type="AlphaFoldDB" id="A0A9Q3ZGU8"/>
<name>A0A9Q3ZGU8_9GAMM</name>
<reference evidence="1" key="1">
    <citation type="submission" date="2022-01" db="EMBL/GenBank/DDBJ databases">
        <authorList>
            <person name="Karlyshev A.V."/>
            <person name="Jaspars M."/>
        </authorList>
    </citation>
    <scope>NUCLEOTIDE SEQUENCE</scope>
    <source>
        <strain evidence="1">AGSA3-2</strain>
    </source>
</reference>
<comment type="caution">
    <text evidence="1">The sequence shown here is derived from an EMBL/GenBank/DDBJ whole genome shotgun (WGS) entry which is preliminary data.</text>
</comment>
<organism evidence="1 2">
    <name type="scientific">Alloalcanivorax xenomutans</name>
    <dbReference type="NCBI Taxonomy" id="1094342"/>
    <lineage>
        <taxon>Bacteria</taxon>
        <taxon>Pseudomonadati</taxon>
        <taxon>Pseudomonadota</taxon>
        <taxon>Gammaproteobacteria</taxon>
        <taxon>Oceanospirillales</taxon>
        <taxon>Alcanivoracaceae</taxon>
        <taxon>Alloalcanivorax</taxon>
    </lineage>
</organism>
<protein>
    <submittedName>
        <fullName evidence="1">Uncharacterized protein</fullName>
    </submittedName>
</protein>
<evidence type="ECO:0000313" key="1">
    <source>
        <dbReference type="EMBL" id="MCE7507767.1"/>
    </source>
</evidence>
<sequence length="240" mass="27962">MRYWNQSNFEGLKSIGEQYADRSGFAAFSRYCLLAEKGLRKPALAAAREFITGMEARPVTQQRACAEELTALSYRHAEVHRLLPHPLRMSLKAILQQWTDAEPDNPIPWKWLGYLVMDLEASRRAHELDPGDEISLGALFGEQLNQVDFQTHHLCESCFLGEESEAEQALDRAESLLAYLENEDKRAACRREVDYFRDLLAAWRDYTSTEREETFPRWCEKQEGGKQGKSFRFWSIHYYR</sequence>
<accession>A0A9Q3ZGU8</accession>